<feature type="transmembrane region" description="Helical" evidence="5">
    <location>
        <begin position="442"/>
        <end position="464"/>
    </location>
</feature>
<evidence type="ECO:0000256" key="4">
    <source>
        <dbReference type="ARBA" id="ARBA00023136"/>
    </source>
</evidence>
<feature type="transmembrane region" description="Helical" evidence="5">
    <location>
        <begin position="295"/>
        <end position="316"/>
    </location>
</feature>
<dbReference type="InterPro" id="IPR007016">
    <property type="entry name" value="O-antigen_ligase-rel_domated"/>
</dbReference>
<comment type="caution">
    <text evidence="7">The sequence shown here is derived from an EMBL/GenBank/DDBJ whole genome shotgun (WGS) entry which is preliminary data.</text>
</comment>
<evidence type="ECO:0000259" key="6">
    <source>
        <dbReference type="Pfam" id="PF04932"/>
    </source>
</evidence>
<keyword evidence="7" id="KW-0436">Ligase</keyword>
<comment type="subcellular location">
    <subcellularLocation>
        <location evidence="1">Membrane</location>
        <topology evidence="1">Multi-pass membrane protein</topology>
    </subcellularLocation>
</comment>
<evidence type="ECO:0000256" key="5">
    <source>
        <dbReference type="SAM" id="Phobius"/>
    </source>
</evidence>
<evidence type="ECO:0000256" key="1">
    <source>
        <dbReference type="ARBA" id="ARBA00004141"/>
    </source>
</evidence>
<name>A0A4V3EQW6_9GAMM</name>
<feature type="transmembrane region" description="Helical" evidence="5">
    <location>
        <begin position="417"/>
        <end position="436"/>
    </location>
</feature>
<accession>A0A4V3EQW6</accession>
<dbReference type="GO" id="GO:0016020">
    <property type="term" value="C:membrane"/>
    <property type="evidence" value="ECO:0007669"/>
    <property type="project" value="UniProtKB-SubCell"/>
</dbReference>
<feature type="transmembrane region" description="Helical" evidence="5">
    <location>
        <begin position="243"/>
        <end position="260"/>
    </location>
</feature>
<feature type="transmembrane region" description="Helical" evidence="5">
    <location>
        <begin position="485"/>
        <end position="503"/>
    </location>
</feature>
<feature type="transmembrane region" description="Helical" evidence="5">
    <location>
        <begin position="266"/>
        <end position="283"/>
    </location>
</feature>
<dbReference type="PANTHER" id="PTHR37422:SF13">
    <property type="entry name" value="LIPOPOLYSACCHARIDE BIOSYNTHESIS PROTEIN PA4999-RELATED"/>
    <property type="match status" value="1"/>
</dbReference>
<gene>
    <name evidence="7" type="ORF">DES49_1022</name>
</gene>
<feature type="transmembrane region" description="Helical" evidence="5">
    <location>
        <begin position="217"/>
        <end position="236"/>
    </location>
</feature>
<dbReference type="EMBL" id="SOAX01000002">
    <property type="protein sequence ID" value="TDT43208.1"/>
    <property type="molecule type" value="Genomic_DNA"/>
</dbReference>
<keyword evidence="8" id="KW-1185">Reference proteome</keyword>
<evidence type="ECO:0000256" key="3">
    <source>
        <dbReference type="ARBA" id="ARBA00022989"/>
    </source>
</evidence>
<feature type="transmembrane region" description="Helical" evidence="5">
    <location>
        <begin position="118"/>
        <end position="135"/>
    </location>
</feature>
<feature type="transmembrane region" description="Helical" evidence="5">
    <location>
        <begin position="93"/>
        <end position="111"/>
    </location>
</feature>
<dbReference type="PANTHER" id="PTHR37422">
    <property type="entry name" value="TEICHURONIC ACID BIOSYNTHESIS PROTEIN TUAE"/>
    <property type="match status" value="1"/>
</dbReference>
<feature type="domain" description="O-antigen ligase-related" evidence="6">
    <location>
        <begin position="256"/>
        <end position="390"/>
    </location>
</feature>
<feature type="transmembrane region" description="Helical" evidence="5">
    <location>
        <begin position="37"/>
        <end position="55"/>
    </location>
</feature>
<evidence type="ECO:0000313" key="8">
    <source>
        <dbReference type="Proteomes" id="UP000295830"/>
    </source>
</evidence>
<dbReference type="Proteomes" id="UP000295830">
    <property type="component" value="Unassembled WGS sequence"/>
</dbReference>
<dbReference type="OrthoDB" id="6161418at2"/>
<feature type="transmembrane region" description="Helical" evidence="5">
    <location>
        <begin position="171"/>
        <end position="197"/>
    </location>
</feature>
<dbReference type="Pfam" id="PF04932">
    <property type="entry name" value="Wzy_C"/>
    <property type="match status" value="1"/>
</dbReference>
<keyword evidence="3 5" id="KW-1133">Transmembrane helix</keyword>
<dbReference type="AlphaFoldDB" id="A0A4V3EQW6"/>
<feature type="transmembrane region" description="Helical" evidence="5">
    <location>
        <begin position="385"/>
        <end position="405"/>
    </location>
</feature>
<protein>
    <submittedName>
        <fullName evidence="7">O-antigen ligase-like membrane protein</fullName>
    </submittedName>
</protein>
<feature type="transmembrane region" description="Helical" evidence="5">
    <location>
        <begin position="147"/>
        <end position="164"/>
    </location>
</feature>
<evidence type="ECO:0000313" key="7">
    <source>
        <dbReference type="EMBL" id="TDT43208.1"/>
    </source>
</evidence>
<keyword evidence="2 5" id="KW-0812">Transmembrane</keyword>
<organism evidence="7 8">
    <name type="scientific">Halospina denitrificans</name>
    <dbReference type="NCBI Taxonomy" id="332522"/>
    <lineage>
        <taxon>Bacteria</taxon>
        <taxon>Pseudomonadati</taxon>
        <taxon>Pseudomonadota</taxon>
        <taxon>Gammaproteobacteria</taxon>
        <taxon>Halospina</taxon>
    </lineage>
</organism>
<keyword evidence="4 5" id="KW-0472">Membrane</keyword>
<feature type="transmembrane region" description="Helical" evidence="5">
    <location>
        <begin position="62"/>
        <end position="81"/>
    </location>
</feature>
<dbReference type="GO" id="GO:0016874">
    <property type="term" value="F:ligase activity"/>
    <property type="evidence" value="ECO:0007669"/>
    <property type="project" value="UniProtKB-KW"/>
</dbReference>
<feature type="transmembrane region" description="Helical" evidence="5">
    <location>
        <begin position="12"/>
        <end position="31"/>
    </location>
</feature>
<dbReference type="InterPro" id="IPR051533">
    <property type="entry name" value="WaaL-like"/>
</dbReference>
<evidence type="ECO:0000256" key="2">
    <source>
        <dbReference type="ARBA" id="ARBA00022692"/>
    </source>
</evidence>
<proteinExistence type="predicted"/>
<reference evidence="7 8" key="1">
    <citation type="submission" date="2019-03" db="EMBL/GenBank/DDBJ databases">
        <title>Genomic Encyclopedia of Type Strains, Phase IV (KMG-IV): sequencing the most valuable type-strain genomes for metagenomic binning, comparative biology and taxonomic classification.</title>
        <authorList>
            <person name="Goeker M."/>
        </authorList>
    </citation>
    <scope>NUCLEOTIDE SEQUENCE [LARGE SCALE GENOMIC DNA]</scope>
    <source>
        <strain evidence="7 8">DSM 15505</strain>
    </source>
</reference>
<sequence>MHWCCNRPQSGIFVAIAGLLSASHPQFIWLVKVRKSLFLIPVCIKVLPLLTGFRFKFMAHKYSLIFLVGIVSVAALCFDLYPSLLGSYADRRFVLTFVILLTAPLSVFAGFGRMRGVVYGYWVFVASVVFSGLLGTSGSEFLYVESVFYPALLLSVVGIGYLISQQSLAVAGLYVNAVVAGAVVYSLLTPAVYLFAITDGVGRLDQFLPWGFWNIRYWSQVASWMLPVLPLAVMVGPLRDNRLWRLGVAITAGIWWWLVLVSSARGCAVGLIAASVLTTLLFGKPAWRWLRVFGIHLGYGLIVWSLFSLAIPWLLFDHPEMRTIGSDASGRIPLWYEAWRMSLQHFPFGMGSQSWLTHDVITSAYEGGKKFGHPHNMYLMWAAEYGWLAVGGLAVIGCSVVRRLFVVRHQMQSQRLAPEHSVLIVGITASVIAAMVHAGVSAVLLAPSSLLIGLLIAGLFWALLTRDIELGRDQGCDHLYGQVGWGRYSLCVIVVAILVVWQFEVIRYYQAMRDDEPLYLENVPQSKMPRFWIHGNFPRNEEWSWGGDD</sequence>